<dbReference type="Proteomes" id="UP001075704">
    <property type="component" value="Unassembled WGS sequence"/>
</dbReference>
<evidence type="ECO:0000313" key="3">
    <source>
        <dbReference type="EMBL" id="QCQ43846.1"/>
    </source>
</evidence>
<dbReference type="RefSeq" id="WP_032536163.1">
    <property type="nucleotide sequence ID" value="NZ_CAEUHN010000001.1"/>
</dbReference>
<dbReference type="EMBL" id="JMZZ02000155">
    <property type="protein sequence ID" value="KFX73922.1"/>
    <property type="molecule type" value="Genomic_DNA"/>
</dbReference>
<evidence type="ECO:0000313" key="2">
    <source>
        <dbReference type="EMBL" id="MCZ2656038.1"/>
    </source>
</evidence>
<gene>
    <name evidence="3" type="ORF">EC80_002705</name>
    <name evidence="1" type="ORF">EE52_0214515</name>
    <name evidence="2" type="ORF">O1422_17930</name>
</gene>
<dbReference type="OrthoDB" id="323463at2"/>
<proteinExistence type="predicted"/>
<accession>A0A0I9RUA8</accession>
<reference evidence="3 4" key="3">
    <citation type="submission" date="2019-03" db="EMBL/GenBank/DDBJ databases">
        <title>Complete genome assembly of MDR B. fragilis.</title>
        <authorList>
            <person name="Sydenham T.V."/>
            <person name="Hasman H."/>
            <person name="Justesen U.S."/>
        </authorList>
    </citation>
    <scope>NUCLEOTIDE SEQUENCE [LARGE SCALE GENOMIC DNA]</scope>
    <source>
        <strain evidence="3 4">DCMSKEJBY0001B</strain>
    </source>
</reference>
<evidence type="ECO:0000313" key="4">
    <source>
        <dbReference type="Proteomes" id="UP000036847"/>
    </source>
</evidence>
<dbReference type="AlphaFoldDB" id="A0A0I9RUA8"/>
<dbReference type="EMBL" id="JAPUAC010000017">
    <property type="protein sequence ID" value="MCZ2656038.1"/>
    <property type="molecule type" value="Genomic_DNA"/>
</dbReference>
<sequence>MQERHIDRKRYFNEQAQTCRNYYIPYIKSKIEYLPDKVLEVGCGEEHQQIAKGKIISHLPFIHLLPRFLCRWLLKLCGEKDDTIKELLNIKQTKCSVEIFRNIAKQAGYQIMNEQLYLFNPHYEVKFGFPPRKLSKGISMIPYVRDFFSTSCFIGSMNNSEG</sequence>
<reference evidence="1" key="2">
    <citation type="submission" date="2014-07" db="EMBL/GenBank/DDBJ databases">
        <title>Genetics and epidemiology of antimicrobial resistance in B. fragilis group.</title>
        <authorList>
            <person name="Sydenham T.V."/>
            <person name="Hasman H."/>
            <person name="Kemp M."/>
            <person name="Justesen U.S."/>
        </authorList>
    </citation>
    <scope>NUCLEOTIDE SEQUENCE [LARGE SCALE GENOMIC DNA]</scope>
    <source>
        <strain evidence="1">DCMOUH0018B</strain>
    </source>
</reference>
<organism evidence="1">
    <name type="scientific">Bacteroides fragilis</name>
    <dbReference type="NCBI Taxonomy" id="817"/>
    <lineage>
        <taxon>Bacteria</taxon>
        <taxon>Pseudomonadati</taxon>
        <taxon>Bacteroidota</taxon>
        <taxon>Bacteroidia</taxon>
        <taxon>Bacteroidales</taxon>
        <taxon>Bacteroidaceae</taxon>
        <taxon>Bacteroides</taxon>
    </lineage>
</organism>
<dbReference type="Proteomes" id="UP000036847">
    <property type="component" value="Chromosome"/>
</dbReference>
<reference evidence="2" key="4">
    <citation type="submission" date="2022-12" db="EMBL/GenBank/DDBJ databases">
        <title>Development of a Multilocus Sequence Typing Scheme for Bacteroides fragilis Based on Whole Genome Sequencing Data and Clinical Application.</title>
        <authorList>
            <person name="Nielsen F.D."/>
            <person name="Justesen U.S."/>
        </authorList>
    </citation>
    <scope>NUCLEOTIDE SEQUENCE</scope>
    <source>
        <strain evidence="2">BF_BC_ODE_DK_2015_2</strain>
    </source>
</reference>
<reference evidence="1" key="1">
    <citation type="book" date="2014" name="THE 24TH EUROPEAN CONGRESS OF CLINICAL MICROBIOLOGY AND INFECTIOUS DISEASES" publisher="ECCMID 2014" city="Barcelona, Spain">
        <title>Identification of resistance genes in three multidrug-resistant Bacteroides fragilis isolates by whole genome sequencing.</title>
        <editorList>
            <person name="Unknown"/>
            <person name="A."/>
        </editorList>
        <authorList>
            <person name="Sydenham T.V."/>
            <person name="Hasman H."/>
            <person name="Wang M."/>
            <person name="Soki J."/>
            <person name="Nagy E."/>
            <person name="Justesen U.S."/>
        </authorList>
    </citation>
    <scope>NUCLEOTIDE SEQUENCE</scope>
    <source>
        <strain evidence="1">DCMOUH0018B</strain>
        <strain evidence="3">DCMSKEJBY0001B</strain>
    </source>
</reference>
<protein>
    <submittedName>
        <fullName evidence="1">Uncharacterized protein</fullName>
    </submittedName>
</protein>
<evidence type="ECO:0000313" key="1">
    <source>
        <dbReference type="EMBL" id="KFX73922.1"/>
    </source>
</evidence>
<dbReference type="EMBL" id="CP036546">
    <property type="protein sequence ID" value="QCQ43846.1"/>
    <property type="molecule type" value="Genomic_DNA"/>
</dbReference>
<dbReference type="PATRIC" id="fig|817.51.peg.2052"/>
<name>A0A0I9RUA8_BACFG</name>